<dbReference type="PANTHER" id="PTHR30636:SF3">
    <property type="entry name" value="UPF0701 PROTEIN YICC"/>
    <property type="match status" value="1"/>
</dbReference>
<reference evidence="8 9" key="1">
    <citation type="journal article" date="2019" name="Environ. Microbiol.">
        <title>Species interactions and distinct microbial communities in high Arctic permafrost affected cryosols are associated with the CH4 and CO2 gas fluxes.</title>
        <authorList>
            <person name="Altshuler I."/>
            <person name="Hamel J."/>
            <person name="Turney S."/>
            <person name="Magnuson E."/>
            <person name="Levesque R."/>
            <person name="Greer C."/>
            <person name="Whyte L.G."/>
        </authorList>
    </citation>
    <scope>NUCLEOTIDE SEQUENCE [LARGE SCALE GENOMIC DNA]</scope>
    <source>
        <strain evidence="8 9">S9.3B</strain>
    </source>
</reference>
<evidence type="ECO:0000259" key="7">
    <source>
        <dbReference type="Pfam" id="PF08340"/>
    </source>
</evidence>
<evidence type="ECO:0000256" key="5">
    <source>
        <dbReference type="ARBA" id="ARBA00035648"/>
    </source>
</evidence>
<protein>
    <submittedName>
        <fullName evidence="8">YicC family protein</fullName>
    </submittedName>
</protein>
<organism evidence="8 9">
    <name type="scientific">Muricoccus nepalensis</name>
    <dbReference type="NCBI Taxonomy" id="1854500"/>
    <lineage>
        <taxon>Bacteria</taxon>
        <taxon>Pseudomonadati</taxon>
        <taxon>Pseudomonadota</taxon>
        <taxon>Alphaproteobacteria</taxon>
        <taxon>Acetobacterales</taxon>
        <taxon>Roseomonadaceae</taxon>
        <taxon>Muricoccus</taxon>
    </lineage>
</organism>
<keyword evidence="4" id="KW-0378">Hydrolase</keyword>
<dbReference type="EMBL" id="RCZP01000002">
    <property type="protein sequence ID" value="TPG60543.1"/>
    <property type="molecule type" value="Genomic_DNA"/>
</dbReference>
<evidence type="ECO:0000259" key="6">
    <source>
        <dbReference type="Pfam" id="PF03755"/>
    </source>
</evidence>
<dbReference type="GO" id="GO:0004521">
    <property type="term" value="F:RNA endonuclease activity"/>
    <property type="evidence" value="ECO:0007669"/>
    <property type="project" value="InterPro"/>
</dbReference>
<evidence type="ECO:0000256" key="4">
    <source>
        <dbReference type="ARBA" id="ARBA00022801"/>
    </source>
</evidence>
<accession>A0A502GIG9</accession>
<gene>
    <name evidence="8" type="ORF">EAH89_04050</name>
</gene>
<keyword evidence="2" id="KW-0540">Nuclease</keyword>
<sequence length="297" mass="31357">MSIRSMTGFARATGTLPDGTPFAWELRSVNGRGLDVRLRLPGGLDALEAPLREAAAGRFARGNISASLTVKREDRAPRLVLDQAALERAIALVRELAERMPGAAAPRPEAVLALPGVLRTEVEVPDEAAEAARRAAVSQGFSEALEGLFSARAGEGARLAAILATLLDEIEALCGRAVAEAAGQPAAHRARLSGVLAELLEGERRVPEDRLAAEVALLAARSDVREELDRLGAHVAAARALLADPAPIGRKLEFLTQEFGREANTLGAKSGSLALTRISLDLKAAIERLREQAANVE</sequence>
<evidence type="ECO:0000256" key="3">
    <source>
        <dbReference type="ARBA" id="ARBA00022759"/>
    </source>
</evidence>
<dbReference type="OrthoDB" id="9771229at2"/>
<dbReference type="InterPro" id="IPR013527">
    <property type="entry name" value="YicC-like_N"/>
</dbReference>
<comment type="similarity">
    <text evidence="5">Belongs to the YicC/YloC family.</text>
</comment>
<dbReference type="PANTHER" id="PTHR30636">
    <property type="entry name" value="UPF0701 PROTEIN YICC"/>
    <property type="match status" value="1"/>
</dbReference>
<comment type="cofactor">
    <cofactor evidence="1">
        <name>a divalent metal cation</name>
        <dbReference type="ChEBI" id="CHEBI:60240"/>
    </cofactor>
</comment>
<dbReference type="RefSeq" id="WP_140881470.1">
    <property type="nucleotide sequence ID" value="NZ_RCZP01000002.1"/>
</dbReference>
<keyword evidence="3" id="KW-0255">Endonuclease</keyword>
<evidence type="ECO:0000256" key="2">
    <source>
        <dbReference type="ARBA" id="ARBA00022722"/>
    </source>
</evidence>
<dbReference type="NCBIfam" id="TIGR00255">
    <property type="entry name" value="YicC/YloC family endoribonuclease"/>
    <property type="match status" value="1"/>
</dbReference>
<dbReference type="Proteomes" id="UP000317078">
    <property type="component" value="Unassembled WGS sequence"/>
</dbReference>
<evidence type="ECO:0000313" key="8">
    <source>
        <dbReference type="EMBL" id="TPG60543.1"/>
    </source>
</evidence>
<dbReference type="InterPro" id="IPR013551">
    <property type="entry name" value="YicC-like_C"/>
</dbReference>
<comment type="caution">
    <text evidence="8">The sequence shown here is derived from an EMBL/GenBank/DDBJ whole genome shotgun (WGS) entry which is preliminary data.</text>
</comment>
<feature type="domain" description="Endoribonuclease YicC-like N-terminal" evidence="6">
    <location>
        <begin position="3"/>
        <end position="160"/>
    </location>
</feature>
<proteinExistence type="inferred from homology"/>
<dbReference type="AlphaFoldDB" id="A0A502GIG9"/>
<dbReference type="Pfam" id="PF08340">
    <property type="entry name" value="YicC-like_C"/>
    <property type="match status" value="1"/>
</dbReference>
<evidence type="ECO:0000313" key="9">
    <source>
        <dbReference type="Proteomes" id="UP000317078"/>
    </source>
</evidence>
<keyword evidence="9" id="KW-1185">Reference proteome</keyword>
<evidence type="ECO:0000256" key="1">
    <source>
        <dbReference type="ARBA" id="ARBA00001968"/>
    </source>
</evidence>
<dbReference type="InterPro" id="IPR005229">
    <property type="entry name" value="YicC/YloC-like"/>
</dbReference>
<name>A0A502GIG9_9PROT</name>
<dbReference type="GO" id="GO:0016787">
    <property type="term" value="F:hydrolase activity"/>
    <property type="evidence" value="ECO:0007669"/>
    <property type="project" value="UniProtKB-KW"/>
</dbReference>
<feature type="domain" description="Endoribonuclease YicC-like C-terminal" evidence="7">
    <location>
        <begin position="184"/>
        <end position="297"/>
    </location>
</feature>
<dbReference type="Pfam" id="PF03755">
    <property type="entry name" value="YicC-like_N"/>
    <property type="match status" value="1"/>
</dbReference>